<dbReference type="InterPro" id="IPR041380">
    <property type="entry name" value="Acetyltransf_17"/>
</dbReference>
<sequence>MAPQLRTLETQEWDTWYRTLERAFGGPPTPPETRELWQGLTEHDRSIGAWDGDECVGTAGAFSLRLSVPGGGLVDTAGVTMVSVAATHRRRGLMTTMMRRQLDDIRERGGPLAALVASEPDIYGRFGYGMATQQLSTTIDTARVRLEVPAGAGADGLRLRYADPVSALAACEAVYADQVADRPGMPARLPGWERLAVLAPQGGGRDGGSPLQCVVAERDGATVGYARFHNTPQWDLSGARGMIVLRDLEARDPAGYAALWRFLFEIDLTSALVAQNRPVDDPWQHLVSDVRRCERQLRDALFVRLVDVGAALEARTYRAPVDIVIEVEDPFCPWNEGRWQLVGNAAGASCTRTRAAADVALPVRALACAYLGGVSLTALARAGRAAELRTGTLARASLAFGSEVAPWLPHSF</sequence>
<dbReference type="AlphaFoldDB" id="A0AAU2K198"/>
<evidence type="ECO:0000256" key="4">
    <source>
        <dbReference type="HAMAP-Rule" id="MF_01812"/>
    </source>
</evidence>
<dbReference type="NCBIfam" id="NF002367">
    <property type="entry name" value="PRK01346.1-4"/>
    <property type="match status" value="1"/>
</dbReference>
<dbReference type="InterPro" id="IPR000182">
    <property type="entry name" value="GNAT_dom"/>
</dbReference>
<dbReference type="PANTHER" id="PTHR37817:SF1">
    <property type="entry name" value="N-ACETYLTRANSFERASE EIS"/>
    <property type="match status" value="1"/>
</dbReference>
<dbReference type="InterPro" id="IPR036527">
    <property type="entry name" value="SCP2_sterol-bd_dom_sf"/>
</dbReference>
<feature type="binding site" evidence="4">
    <location>
        <begin position="90"/>
        <end position="95"/>
    </location>
    <ligand>
        <name>acetyl-CoA</name>
        <dbReference type="ChEBI" id="CHEBI:57288"/>
    </ligand>
</feature>
<dbReference type="InterPro" id="IPR025559">
    <property type="entry name" value="Eis_dom"/>
</dbReference>
<organism evidence="6">
    <name type="scientific">Streptomyces sp. NBC_00049</name>
    <dbReference type="NCBI Taxonomy" id="2903617"/>
    <lineage>
        <taxon>Bacteria</taxon>
        <taxon>Bacillati</taxon>
        <taxon>Actinomycetota</taxon>
        <taxon>Actinomycetes</taxon>
        <taxon>Kitasatosporales</taxon>
        <taxon>Streptomycetaceae</taxon>
        <taxon>Streptomyces</taxon>
    </lineage>
</organism>
<proteinExistence type="inferred from homology"/>
<feature type="active site" description="Proton donor" evidence="4">
    <location>
        <position position="123"/>
    </location>
</feature>
<dbReference type="PROSITE" id="PS51186">
    <property type="entry name" value="GNAT"/>
    <property type="match status" value="1"/>
</dbReference>
<keyword evidence="2 4" id="KW-0808">Transferase</keyword>
<dbReference type="GO" id="GO:0034069">
    <property type="term" value="F:aminoglycoside N-acetyltransferase activity"/>
    <property type="evidence" value="ECO:0007669"/>
    <property type="project" value="TreeGrafter"/>
</dbReference>
<gene>
    <name evidence="6" type="ORF">OG327_33570</name>
</gene>
<dbReference type="InterPro" id="IPR051554">
    <property type="entry name" value="Acetyltransferase_Eis"/>
</dbReference>
<dbReference type="Gene3D" id="3.40.630.30">
    <property type="match status" value="2"/>
</dbReference>
<comment type="similarity">
    <text evidence="1 4">Belongs to the acetyltransferase Eis family.</text>
</comment>
<feature type="binding site" evidence="4">
    <location>
        <begin position="118"/>
        <end position="119"/>
    </location>
    <ligand>
        <name>acetyl-CoA</name>
        <dbReference type="ChEBI" id="CHEBI:57288"/>
    </ligand>
</feature>
<evidence type="ECO:0000256" key="1">
    <source>
        <dbReference type="ARBA" id="ARBA00009213"/>
    </source>
</evidence>
<dbReference type="HAMAP" id="MF_01812">
    <property type="entry name" value="Eis"/>
    <property type="match status" value="1"/>
</dbReference>
<evidence type="ECO:0000313" key="6">
    <source>
        <dbReference type="EMBL" id="WTU77843.1"/>
    </source>
</evidence>
<accession>A0AAU2K198</accession>
<name>A0AAU2K198_9ACTN</name>
<dbReference type="InterPro" id="IPR016181">
    <property type="entry name" value="Acyl_CoA_acyltransferase"/>
</dbReference>
<dbReference type="Gene3D" id="3.30.1050.10">
    <property type="entry name" value="SCP2 sterol-binding domain"/>
    <property type="match status" value="1"/>
</dbReference>
<reference evidence="6" key="1">
    <citation type="submission" date="2022-10" db="EMBL/GenBank/DDBJ databases">
        <title>The complete genomes of actinobacterial strains from the NBC collection.</title>
        <authorList>
            <person name="Joergensen T.S."/>
            <person name="Alvarez Arevalo M."/>
            <person name="Sterndorff E.B."/>
            <person name="Faurdal D."/>
            <person name="Vuksanovic O."/>
            <person name="Mourched A.-S."/>
            <person name="Charusanti P."/>
            <person name="Shaw S."/>
            <person name="Blin K."/>
            <person name="Weber T."/>
        </authorList>
    </citation>
    <scope>NUCLEOTIDE SEQUENCE</scope>
    <source>
        <strain evidence="6">NBC_00049</strain>
    </source>
</reference>
<dbReference type="Pfam" id="PF13530">
    <property type="entry name" value="SCP2_2"/>
    <property type="match status" value="1"/>
</dbReference>
<evidence type="ECO:0000256" key="3">
    <source>
        <dbReference type="ARBA" id="ARBA00023315"/>
    </source>
</evidence>
<dbReference type="Pfam" id="PF17668">
    <property type="entry name" value="Acetyltransf_17"/>
    <property type="match status" value="1"/>
</dbReference>
<dbReference type="SUPFAM" id="SSF55718">
    <property type="entry name" value="SCP-like"/>
    <property type="match status" value="1"/>
</dbReference>
<protein>
    <submittedName>
        <fullName evidence="6">GNAT family N-acetyltransferase</fullName>
    </submittedName>
</protein>
<dbReference type="InterPro" id="IPR022902">
    <property type="entry name" value="NAcTrfase_Eis"/>
</dbReference>
<dbReference type="SUPFAM" id="SSF55729">
    <property type="entry name" value="Acyl-CoA N-acyltransferases (Nat)"/>
    <property type="match status" value="1"/>
</dbReference>
<feature type="active site" description="Proton acceptor; via carboxylate" evidence="4">
    <location>
        <position position="412"/>
    </location>
</feature>
<comment type="subunit">
    <text evidence="4">Homohexamer; trimer of dimers.</text>
</comment>
<evidence type="ECO:0000256" key="2">
    <source>
        <dbReference type="ARBA" id="ARBA00022679"/>
    </source>
</evidence>
<dbReference type="GO" id="GO:0030649">
    <property type="term" value="P:aminoglycoside antibiotic catabolic process"/>
    <property type="evidence" value="ECO:0007669"/>
    <property type="project" value="TreeGrafter"/>
</dbReference>
<dbReference type="CDD" id="cd04301">
    <property type="entry name" value="NAT_SF"/>
    <property type="match status" value="1"/>
</dbReference>
<evidence type="ECO:0000259" key="5">
    <source>
        <dbReference type="PROSITE" id="PS51186"/>
    </source>
</evidence>
<dbReference type="EMBL" id="CP108264">
    <property type="protein sequence ID" value="WTU77843.1"/>
    <property type="molecule type" value="Genomic_DNA"/>
</dbReference>
<feature type="binding site" evidence="4">
    <location>
        <begin position="82"/>
        <end position="84"/>
    </location>
    <ligand>
        <name>acetyl-CoA</name>
        <dbReference type="ChEBI" id="CHEBI:57288"/>
    </ligand>
</feature>
<dbReference type="Pfam" id="PF13527">
    <property type="entry name" value="Acetyltransf_9"/>
    <property type="match status" value="1"/>
</dbReference>
<keyword evidence="3 4" id="KW-0012">Acyltransferase</keyword>
<dbReference type="PANTHER" id="PTHR37817">
    <property type="entry name" value="N-ACETYLTRANSFERASE EIS"/>
    <property type="match status" value="1"/>
</dbReference>
<feature type="domain" description="N-acetyltransferase" evidence="5">
    <location>
        <begin position="3"/>
        <end position="151"/>
    </location>
</feature>